<feature type="transmembrane region" description="Helical" evidence="9">
    <location>
        <begin position="361"/>
        <end position="377"/>
    </location>
</feature>
<name>A0AAN7PHC1_9COLE</name>
<dbReference type="PROSITE" id="PS50893">
    <property type="entry name" value="ABC_TRANSPORTER_2"/>
    <property type="match status" value="1"/>
</dbReference>
<keyword evidence="7 9" id="KW-1133">Transmembrane helix</keyword>
<evidence type="ECO:0000256" key="4">
    <source>
        <dbReference type="ARBA" id="ARBA00022692"/>
    </source>
</evidence>
<feature type="domain" description="ABC transporter" evidence="10">
    <location>
        <begin position="21"/>
        <end position="262"/>
    </location>
</feature>
<dbReference type="Gene3D" id="3.40.50.300">
    <property type="entry name" value="P-loop containing nucleotide triphosphate hydrolases"/>
    <property type="match status" value="1"/>
</dbReference>
<evidence type="ECO:0000256" key="3">
    <source>
        <dbReference type="ARBA" id="ARBA00022448"/>
    </source>
</evidence>
<dbReference type="PROSITE" id="PS00211">
    <property type="entry name" value="ABC_TRANSPORTER_1"/>
    <property type="match status" value="1"/>
</dbReference>
<keyword evidence="6" id="KW-0067">ATP-binding</keyword>
<dbReference type="GO" id="GO:0005886">
    <property type="term" value="C:plasma membrane"/>
    <property type="evidence" value="ECO:0007669"/>
    <property type="project" value="TreeGrafter"/>
</dbReference>
<dbReference type="GO" id="GO:0140359">
    <property type="term" value="F:ABC-type transporter activity"/>
    <property type="evidence" value="ECO:0007669"/>
    <property type="project" value="InterPro"/>
</dbReference>
<dbReference type="GO" id="GO:0005524">
    <property type="term" value="F:ATP binding"/>
    <property type="evidence" value="ECO:0007669"/>
    <property type="project" value="UniProtKB-KW"/>
</dbReference>
<feature type="transmembrane region" description="Helical" evidence="9">
    <location>
        <begin position="469"/>
        <end position="493"/>
    </location>
</feature>
<comment type="subcellular location">
    <subcellularLocation>
        <location evidence="1">Membrane</location>
        <topology evidence="1">Multi-pass membrane protein</topology>
    </subcellularLocation>
</comment>
<evidence type="ECO:0000259" key="10">
    <source>
        <dbReference type="PROSITE" id="PS50893"/>
    </source>
</evidence>
<proteinExistence type="inferred from homology"/>
<feature type="transmembrane region" description="Helical" evidence="9">
    <location>
        <begin position="580"/>
        <end position="600"/>
    </location>
</feature>
<dbReference type="InterPro" id="IPR017871">
    <property type="entry name" value="ABC_transporter-like_CS"/>
</dbReference>
<dbReference type="InterPro" id="IPR027417">
    <property type="entry name" value="P-loop_NTPase"/>
</dbReference>
<dbReference type="PANTHER" id="PTHR48041:SF32">
    <property type="entry name" value="PROTEIN WHITE-LIKE PROTEIN"/>
    <property type="match status" value="1"/>
</dbReference>
<dbReference type="AlphaFoldDB" id="A0AAN7PHC1"/>
<evidence type="ECO:0000256" key="1">
    <source>
        <dbReference type="ARBA" id="ARBA00004141"/>
    </source>
</evidence>
<feature type="transmembrane region" description="Helical" evidence="9">
    <location>
        <begin position="389"/>
        <end position="411"/>
    </location>
</feature>
<dbReference type="InterPro" id="IPR003439">
    <property type="entry name" value="ABC_transporter-like_ATP-bd"/>
</dbReference>
<dbReference type="GO" id="GO:0016887">
    <property type="term" value="F:ATP hydrolysis activity"/>
    <property type="evidence" value="ECO:0007669"/>
    <property type="project" value="InterPro"/>
</dbReference>
<evidence type="ECO:0000313" key="11">
    <source>
        <dbReference type="EMBL" id="KAK4886497.1"/>
    </source>
</evidence>
<feature type="transmembrane region" description="Helical" evidence="9">
    <location>
        <begin position="431"/>
        <end position="457"/>
    </location>
</feature>
<keyword evidence="4 9" id="KW-0812">Transmembrane</keyword>
<keyword evidence="12" id="KW-1185">Reference proteome</keyword>
<reference evidence="12" key="1">
    <citation type="submission" date="2023-01" db="EMBL/GenBank/DDBJ databases">
        <title>Key to firefly adult light organ development and bioluminescence: homeobox transcription factors regulate luciferase expression and transportation to peroxisome.</title>
        <authorList>
            <person name="Fu X."/>
        </authorList>
    </citation>
    <scope>NUCLEOTIDE SEQUENCE [LARGE SCALE GENOMIC DNA]</scope>
</reference>
<dbReference type="CDD" id="cd03213">
    <property type="entry name" value="ABCG_EPDR"/>
    <property type="match status" value="1"/>
</dbReference>
<dbReference type="Pfam" id="PF19055">
    <property type="entry name" value="ABC2_membrane_7"/>
    <property type="match status" value="1"/>
</dbReference>
<sequence>MSELVQTAVSLHLPRNKKIDIEFENITFTVSNGRKGKKQILKGVSGKFKSGELTAIMGPSGAGKTSLLNILTGFQSNGMKGVIKSTASSLRKSGSKQYRKESCYILQDDQLVPFFTVDEIMNMSANLKLPCNTSDKTKEYIINEILRTLGLSSCKETRCGQLSGGQKKRLSIALELVNNPPVMFLDEPTTGLDSSSSLQCISMLKTLARGGRTIICTIHQPSASMYDMFDHVYVMADGQCIYKGASANTVPYLSAVGLHCPEYHNPADYLLEVANEEYGNFTEHLSKTAKELNWRSVYSSSKTVEVEEENPTSIEEFTISDNEKKEFILNAPPSEWNKFLVLINRSLLQLYRDWTVTHLKLILHTIIGIFIGLFYFNSGNDASKTLANFGYLLVTCAYLCYTSIMPAVLRFPSELPVLKKERFNNWYDLKTYYFAFMVADIPVQILFCMSYTTISYFMSSQPNEFHRYLMFLLICCLITIVAESVGIFLGTVVNPINGTFLGAISVALMLTLAGFLVFLTHMSKLFYYLSHISYLRYGLQGLVYSIYGQNRGTIPCPEDVLYCHFTTPSNFLNEIGMANVNYWLCAGILCLTIIVLRILAYCTLKRRISSG</sequence>
<gene>
    <name evidence="11" type="ORF">RN001_002768</name>
</gene>
<dbReference type="Pfam" id="PF00005">
    <property type="entry name" value="ABC_tran"/>
    <property type="match status" value="1"/>
</dbReference>
<keyword evidence="8 9" id="KW-0472">Membrane</keyword>
<feature type="transmembrane region" description="Helical" evidence="9">
    <location>
        <begin position="526"/>
        <end position="547"/>
    </location>
</feature>
<evidence type="ECO:0000256" key="9">
    <source>
        <dbReference type="SAM" id="Phobius"/>
    </source>
</evidence>
<evidence type="ECO:0000256" key="8">
    <source>
        <dbReference type="ARBA" id="ARBA00023136"/>
    </source>
</evidence>
<dbReference type="SUPFAM" id="SSF52540">
    <property type="entry name" value="P-loop containing nucleoside triphosphate hydrolases"/>
    <property type="match status" value="1"/>
</dbReference>
<dbReference type="InterPro" id="IPR013525">
    <property type="entry name" value="ABC2_TM"/>
</dbReference>
<dbReference type="FunFam" id="3.40.50.300:FF:001077">
    <property type="entry name" value="Uncharacterized protein, isoform A"/>
    <property type="match status" value="1"/>
</dbReference>
<keyword evidence="3" id="KW-0813">Transport</keyword>
<protein>
    <recommendedName>
        <fullName evidence="10">ABC transporter domain-containing protein</fullName>
    </recommendedName>
</protein>
<dbReference type="InterPro" id="IPR003593">
    <property type="entry name" value="AAA+_ATPase"/>
</dbReference>
<evidence type="ECO:0000256" key="2">
    <source>
        <dbReference type="ARBA" id="ARBA00005814"/>
    </source>
</evidence>
<dbReference type="PANTHER" id="PTHR48041">
    <property type="entry name" value="ABC TRANSPORTER G FAMILY MEMBER 28"/>
    <property type="match status" value="1"/>
</dbReference>
<evidence type="ECO:0000256" key="6">
    <source>
        <dbReference type="ARBA" id="ARBA00022840"/>
    </source>
</evidence>
<comment type="caution">
    <text evidence="11">The sequence shown here is derived from an EMBL/GenBank/DDBJ whole genome shotgun (WGS) entry which is preliminary data.</text>
</comment>
<comment type="similarity">
    <text evidence="2">Belongs to the ABC transporter superfamily. ABCG family. Eye pigment precursor importer (TC 3.A.1.204) subfamily.</text>
</comment>
<dbReference type="Proteomes" id="UP001353858">
    <property type="component" value="Unassembled WGS sequence"/>
</dbReference>
<evidence type="ECO:0000313" key="12">
    <source>
        <dbReference type="Proteomes" id="UP001353858"/>
    </source>
</evidence>
<dbReference type="InterPro" id="IPR050352">
    <property type="entry name" value="ABCG_transporters"/>
</dbReference>
<evidence type="ECO:0000256" key="7">
    <source>
        <dbReference type="ARBA" id="ARBA00022989"/>
    </source>
</evidence>
<keyword evidence="5" id="KW-0547">Nucleotide-binding</keyword>
<dbReference type="EMBL" id="JARPUR010000001">
    <property type="protein sequence ID" value="KAK4886497.1"/>
    <property type="molecule type" value="Genomic_DNA"/>
</dbReference>
<dbReference type="InterPro" id="IPR043926">
    <property type="entry name" value="ABCG_dom"/>
</dbReference>
<feature type="transmembrane region" description="Helical" evidence="9">
    <location>
        <begin position="499"/>
        <end position="519"/>
    </location>
</feature>
<organism evidence="11 12">
    <name type="scientific">Aquatica leii</name>
    <dbReference type="NCBI Taxonomy" id="1421715"/>
    <lineage>
        <taxon>Eukaryota</taxon>
        <taxon>Metazoa</taxon>
        <taxon>Ecdysozoa</taxon>
        <taxon>Arthropoda</taxon>
        <taxon>Hexapoda</taxon>
        <taxon>Insecta</taxon>
        <taxon>Pterygota</taxon>
        <taxon>Neoptera</taxon>
        <taxon>Endopterygota</taxon>
        <taxon>Coleoptera</taxon>
        <taxon>Polyphaga</taxon>
        <taxon>Elateriformia</taxon>
        <taxon>Elateroidea</taxon>
        <taxon>Lampyridae</taxon>
        <taxon>Luciolinae</taxon>
        <taxon>Aquatica</taxon>
    </lineage>
</organism>
<dbReference type="Pfam" id="PF01061">
    <property type="entry name" value="ABC2_membrane"/>
    <property type="match status" value="1"/>
</dbReference>
<evidence type="ECO:0000256" key="5">
    <source>
        <dbReference type="ARBA" id="ARBA00022741"/>
    </source>
</evidence>
<dbReference type="SMART" id="SM00382">
    <property type="entry name" value="AAA"/>
    <property type="match status" value="1"/>
</dbReference>
<accession>A0AAN7PHC1</accession>